<keyword evidence="5" id="KW-1185">Reference proteome</keyword>
<comment type="cofactor">
    <cofactor evidence="1">
        <name>Mg(2+)</name>
        <dbReference type="ChEBI" id="CHEBI:18420"/>
    </cofactor>
</comment>
<proteinExistence type="predicted"/>
<dbReference type="EMBL" id="FMUR01000011">
    <property type="protein sequence ID" value="SCY28215.1"/>
    <property type="molecule type" value="Genomic_DNA"/>
</dbReference>
<dbReference type="Proteomes" id="UP000183047">
    <property type="component" value="Unassembled WGS sequence"/>
</dbReference>
<dbReference type="SUPFAM" id="SSF55811">
    <property type="entry name" value="Nudix"/>
    <property type="match status" value="1"/>
</dbReference>
<keyword evidence="2" id="KW-0378">Hydrolase</keyword>
<dbReference type="Pfam" id="PF00293">
    <property type="entry name" value="NUDIX"/>
    <property type="match status" value="1"/>
</dbReference>
<name>A0A1G5EMK3_9FIRM</name>
<dbReference type="PROSITE" id="PS51462">
    <property type="entry name" value="NUDIX"/>
    <property type="match status" value="1"/>
</dbReference>
<dbReference type="GO" id="GO:0019693">
    <property type="term" value="P:ribose phosphate metabolic process"/>
    <property type="evidence" value="ECO:0007669"/>
    <property type="project" value="TreeGrafter"/>
</dbReference>
<dbReference type="PANTHER" id="PTHR11839">
    <property type="entry name" value="UDP/ADP-SUGAR PYROPHOSPHATASE"/>
    <property type="match status" value="1"/>
</dbReference>
<protein>
    <submittedName>
        <fullName evidence="4">ADP-ribose pyrophosphatase</fullName>
    </submittedName>
</protein>
<dbReference type="AlphaFoldDB" id="A0A1G5EMK3"/>
<evidence type="ECO:0000256" key="1">
    <source>
        <dbReference type="ARBA" id="ARBA00001946"/>
    </source>
</evidence>
<reference evidence="5" key="1">
    <citation type="submission" date="2016-10" db="EMBL/GenBank/DDBJ databases">
        <authorList>
            <person name="Varghese N."/>
            <person name="Submissions S."/>
        </authorList>
    </citation>
    <scope>NUCLEOTIDE SEQUENCE [LARGE SCALE GENOMIC DNA]</scope>
    <source>
        <strain evidence="5">XBD2006</strain>
    </source>
</reference>
<sequence length="205" mass="23357">MTNFEKKLYWELINEEHIIQDAWIDFRRNEYKLPDGQTITPVYNYSKHSFSLVVATDRSGNFICVRQYRHGIDEITTEFPAGGIEYAKKEDVAGEPCITKENIIASEDEAFEAAKRELREETGYTSDNWTHLLTIPANATISNSNVHIYCATNCTLSASQELDDTEFLNVVLLNETELLSAISGGDFKQALHVLAYYLFKDKRVG</sequence>
<dbReference type="GO" id="GO:0016787">
    <property type="term" value="F:hydrolase activity"/>
    <property type="evidence" value="ECO:0007669"/>
    <property type="project" value="UniProtKB-KW"/>
</dbReference>
<evidence type="ECO:0000313" key="5">
    <source>
        <dbReference type="Proteomes" id="UP000183047"/>
    </source>
</evidence>
<dbReference type="GO" id="GO:0006753">
    <property type="term" value="P:nucleoside phosphate metabolic process"/>
    <property type="evidence" value="ECO:0007669"/>
    <property type="project" value="TreeGrafter"/>
</dbReference>
<evidence type="ECO:0000313" key="4">
    <source>
        <dbReference type="EMBL" id="SCY28215.1"/>
    </source>
</evidence>
<evidence type="ECO:0000256" key="2">
    <source>
        <dbReference type="ARBA" id="ARBA00022801"/>
    </source>
</evidence>
<accession>A0A1G5EMK3</accession>
<dbReference type="InterPro" id="IPR015797">
    <property type="entry name" value="NUDIX_hydrolase-like_dom_sf"/>
</dbReference>
<evidence type="ECO:0000259" key="3">
    <source>
        <dbReference type="PROSITE" id="PS51462"/>
    </source>
</evidence>
<organism evidence="4 5">
    <name type="scientific">Butyrivibrio hungatei</name>
    <dbReference type="NCBI Taxonomy" id="185008"/>
    <lineage>
        <taxon>Bacteria</taxon>
        <taxon>Bacillati</taxon>
        <taxon>Bacillota</taxon>
        <taxon>Clostridia</taxon>
        <taxon>Lachnospirales</taxon>
        <taxon>Lachnospiraceae</taxon>
        <taxon>Butyrivibrio</taxon>
    </lineage>
</organism>
<gene>
    <name evidence="4" type="ORF">SAMN02910451_02018</name>
</gene>
<feature type="domain" description="Nudix hydrolase" evidence="3">
    <location>
        <begin position="45"/>
        <end position="195"/>
    </location>
</feature>
<dbReference type="PANTHER" id="PTHR11839:SF18">
    <property type="entry name" value="NUDIX HYDROLASE DOMAIN-CONTAINING PROTEIN"/>
    <property type="match status" value="1"/>
</dbReference>
<dbReference type="Gene3D" id="3.90.79.10">
    <property type="entry name" value="Nucleoside Triphosphate Pyrophosphohydrolase"/>
    <property type="match status" value="1"/>
</dbReference>
<dbReference type="CDD" id="cd03424">
    <property type="entry name" value="NUDIX_ADPRase_Nudt5_UGPPase_Nudt14"/>
    <property type="match status" value="1"/>
</dbReference>
<dbReference type="OrthoDB" id="9806150at2"/>
<dbReference type="InterPro" id="IPR000086">
    <property type="entry name" value="NUDIX_hydrolase_dom"/>
</dbReference>
<dbReference type="RefSeq" id="WP_074462583.1">
    <property type="nucleotide sequence ID" value="NZ_FMUR01000011.1"/>
</dbReference>